<protein>
    <recommendedName>
        <fullName evidence="3 10">Gluconokinase</fullName>
        <ecNumber evidence="3 10">2.7.1.12</ecNumber>
    </recommendedName>
</protein>
<name>A0A543CP42_9ACTN</name>
<keyword evidence="4 10" id="KW-0808">Transferase</keyword>
<evidence type="ECO:0000256" key="5">
    <source>
        <dbReference type="ARBA" id="ARBA00022741"/>
    </source>
</evidence>
<comment type="pathway">
    <text evidence="1">Carbohydrate acid metabolism.</text>
</comment>
<evidence type="ECO:0000256" key="8">
    <source>
        <dbReference type="ARBA" id="ARBA00023064"/>
    </source>
</evidence>
<dbReference type="PANTHER" id="PTHR43442:SF3">
    <property type="entry name" value="GLUCONOKINASE-RELATED"/>
    <property type="match status" value="1"/>
</dbReference>
<comment type="caution">
    <text evidence="11">The sequence shown here is derived from an EMBL/GenBank/DDBJ whole genome shotgun (WGS) entry which is preliminary data.</text>
</comment>
<dbReference type="GO" id="GO:0005737">
    <property type="term" value="C:cytoplasm"/>
    <property type="evidence" value="ECO:0007669"/>
    <property type="project" value="TreeGrafter"/>
</dbReference>
<dbReference type="NCBIfam" id="TIGR01313">
    <property type="entry name" value="therm_gnt_kin"/>
    <property type="match status" value="1"/>
</dbReference>
<keyword evidence="12" id="KW-1185">Reference proteome</keyword>
<dbReference type="PANTHER" id="PTHR43442">
    <property type="entry name" value="GLUCONOKINASE-RELATED"/>
    <property type="match status" value="1"/>
</dbReference>
<dbReference type="RefSeq" id="WP_221640111.1">
    <property type="nucleotide sequence ID" value="NZ_VFOZ01000001.1"/>
</dbReference>
<dbReference type="Pfam" id="PF13671">
    <property type="entry name" value="AAA_33"/>
    <property type="match status" value="1"/>
</dbReference>
<comment type="catalytic activity">
    <reaction evidence="9 10">
        <text>D-gluconate + ATP = 6-phospho-D-gluconate + ADP + H(+)</text>
        <dbReference type="Rhea" id="RHEA:19433"/>
        <dbReference type="ChEBI" id="CHEBI:15378"/>
        <dbReference type="ChEBI" id="CHEBI:18391"/>
        <dbReference type="ChEBI" id="CHEBI:30616"/>
        <dbReference type="ChEBI" id="CHEBI:58759"/>
        <dbReference type="ChEBI" id="CHEBI:456216"/>
        <dbReference type="EC" id="2.7.1.12"/>
    </reaction>
</comment>
<organism evidence="11 12">
    <name type="scientific">Actinoallomurus bryophytorum</name>
    <dbReference type="NCBI Taxonomy" id="1490222"/>
    <lineage>
        <taxon>Bacteria</taxon>
        <taxon>Bacillati</taxon>
        <taxon>Actinomycetota</taxon>
        <taxon>Actinomycetes</taxon>
        <taxon>Streptosporangiales</taxon>
        <taxon>Thermomonosporaceae</taxon>
        <taxon>Actinoallomurus</taxon>
    </lineage>
</organism>
<dbReference type="Gene3D" id="3.40.50.300">
    <property type="entry name" value="P-loop containing nucleotide triphosphate hydrolases"/>
    <property type="match status" value="1"/>
</dbReference>
<sequence>MRNPIYLLMGVSGSGKTTIGAMLAGRLGWTYAEADDFHPPANVEKMHAGIPLTDEDRRPWLEATAAWMKDQTAPAVVTSSALKRKYRDLLRSGRPDLRLVYLEGSHELIGNRLAARHGHFFPKQLLDSQFADLEAPGPSEDPLVVSIDAAPEQVVQEIIDLAGLKT</sequence>
<proteinExistence type="inferred from homology"/>
<evidence type="ECO:0000256" key="3">
    <source>
        <dbReference type="ARBA" id="ARBA00012054"/>
    </source>
</evidence>
<comment type="similarity">
    <text evidence="2 10">Belongs to the gluconokinase GntK/GntV family.</text>
</comment>
<evidence type="ECO:0000256" key="10">
    <source>
        <dbReference type="RuleBase" id="RU363066"/>
    </source>
</evidence>
<keyword evidence="5 10" id="KW-0547">Nucleotide-binding</keyword>
<dbReference type="GO" id="GO:0046316">
    <property type="term" value="F:gluconokinase activity"/>
    <property type="evidence" value="ECO:0007669"/>
    <property type="project" value="UniProtKB-EC"/>
</dbReference>
<dbReference type="Proteomes" id="UP000316096">
    <property type="component" value="Unassembled WGS sequence"/>
</dbReference>
<gene>
    <name evidence="11" type="ORF">FB559_4336</name>
</gene>
<evidence type="ECO:0000256" key="4">
    <source>
        <dbReference type="ARBA" id="ARBA00022679"/>
    </source>
</evidence>
<keyword evidence="6 10" id="KW-0418">Kinase</keyword>
<evidence type="ECO:0000313" key="12">
    <source>
        <dbReference type="Proteomes" id="UP000316096"/>
    </source>
</evidence>
<dbReference type="EMBL" id="VFOZ01000001">
    <property type="protein sequence ID" value="TQL98707.1"/>
    <property type="molecule type" value="Genomic_DNA"/>
</dbReference>
<dbReference type="SUPFAM" id="SSF52540">
    <property type="entry name" value="P-loop containing nucleoside triphosphate hydrolases"/>
    <property type="match status" value="1"/>
</dbReference>
<evidence type="ECO:0000256" key="2">
    <source>
        <dbReference type="ARBA" id="ARBA00008420"/>
    </source>
</evidence>
<evidence type="ECO:0000256" key="9">
    <source>
        <dbReference type="ARBA" id="ARBA00048090"/>
    </source>
</evidence>
<dbReference type="FunFam" id="3.40.50.300:FF:000522">
    <property type="entry name" value="Gluconokinase"/>
    <property type="match status" value="1"/>
</dbReference>
<reference evidence="11 12" key="1">
    <citation type="submission" date="2019-06" db="EMBL/GenBank/DDBJ databases">
        <title>Sequencing the genomes of 1000 actinobacteria strains.</title>
        <authorList>
            <person name="Klenk H.-P."/>
        </authorList>
    </citation>
    <scope>NUCLEOTIDE SEQUENCE [LARGE SCALE GENOMIC DNA]</scope>
    <source>
        <strain evidence="11 12">DSM 102200</strain>
    </source>
</reference>
<dbReference type="CDD" id="cd02021">
    <property type="entry name" value="GntK"/>
    <property type="match status" value="1"/>
</dbReference>
<dbReference type="GO" id="GO:0019521">
    <property type="term" value="P:D-gluconate metabolic process"/>
    <property type="evidence" value="ECO:0007669"/>
    <property type="project" value="UniProtKB-KW"/>
</dbReference>
<dbReference type="GO" id="GO:0005524">
    <property type="term" value="F:ATP binding"/>
    <property type="evidence" value="ECO:0007669"/>
    <property type="project" value="UniProtKB-KW"/>
</dbReference>
<keyword evidence="8" id="KW-0311">Gluconate utilization</keyword>
<accession>A0A543CP42</accession>
<dbReference type="InterPro" id="IPR006001">
    <property type="entry name" value="Therm_gnt_kin"/>
</dbReference>
<keyword evidence="7 10" id="KW-0067">ATP-binding</keyword>
<evidence type="ECO:0000256" key="7">
    <source>
        <dbReference type="ARBA" id="ARBA00022840"/>
    </source>
</evidence>
<evidence type="ECO:0000313" key="11">
    <source>
        <dbReference type="EMBL" id="TQL98707.1"/>
    </source>
</evidence>
<dbReference type="InterPro" id="IPR027417">
    <property type="entry name" value="P-loop_NTPase"/>
</dbReference>
<evidence type="ECO:0000256" key="1">
    <source>
        <dbReference type="ARBA" id="ARBA00004761"/>
    </source>
</evidence>
<evidence type="ECO:0000256" key="6">
    <source>
        <dbReference type="ARBA" id="ARBA00022777"/>
    </source>
</evidence>
<dbReference type="EC" id="2.7.1.12" evidence="3 10"/>
<dbReference type="AlphaFoldDB" id="A0A543CP42"/>